<feature type="binding site" evidence="12 15">
    <location>
        <position position="209"/>
    </location>
    <ligand>
        <name>NAD(+)</name>
        <dbReference type="ChEBI" id="CHEBI:57540"/>
    </ligand>
</feature>
<reference key="1">
    <citation type="submission" date="2010-11" db="EMBL/GenBank/DDBJ databases">
        <title>The complete genome of Paludibacter propionicigenes DSM 17365.</title>
        <authorList>
            <consortium name="US DOE Joint Genome Institute (JGI-PGF)"/>
            <person name="Lucas S."/>
            <person name="Copeland A."/>
            <person name="Lapidus A."/>
            <person name="Bruce D."/>
            <person name="Goodwin L."/>
            <person name="Pitluck S."/>
            <person name="Kyrpides N."/>
            <person name="Mavromatis K."/>
            <person name="Ivanova N."/>
            <person name="Munk A.C."/>
            <person name="Brettin T."/>
            <person name="Detter J.C."/>
            <person name="Han C."/>
            <person name="Tapia R."/>
            <person name="Land M."/>
            <person name="Hauser L."/>
            <person name="Markowitz V."/>
            <person name="Cheng J.-F."/>
            <person name="Hugenholtz P."/>
            <person name="Woyke T."/>
            <person name="Wu D."/>
            <person name="Gronow S."/>
            <person name="Wellnitz S."/>
            <person name="Brambilla E."/>
            <person name="Klenk H.-P."/>
            <person name="Eisen J.A."/>
        </authorList>
    </citation>
    <scope>NUCLEOTIDE SEQUENCE</scope>
    <source>
        <strain>WB4</strain>
    </source>
</reference>
<protein>
    <recommendedName>
        <fullName evidence="4 12">Histidinol dehydrogenase</fullName>
        <shortName evidence="12">HDH</shortName>
        <ecNumber evidence="4 12">1.1.1.23</ecNumber>
    </recommendedName>
</protein>
<keyword evidence="20" id="KW-1185">Reference proteome</keyword>
<accession>E4T8R1</accession>
<feature type="binding site" evidence="12 16">
    <location>
        <position position="410"/>
    </location>
    <ligand>
        <name>substrate</name>
    </ligand>
</feature>
<evidence type="ECO:0000313" key="19">
    <source>
        <dbReference type="EMBL" id="ADQ81170.1"/>
    </source>
</evidence>
<evidence type="ECO:0000256" key="3">
    <source>
        <dbReference type="ARBA" id="ARBA00010178"/>
    </source>
</evidence>
<dbReference type="RefSeq" id="WP_013446539.1">
    <property type="nucleotide sequence ID" value="NC_014734.1"/>
</dbReference>
<dbReference type="SUPFAM" id="SSF53720">
    <property type="entry name" value="ALDH-like"/>
    <property type="match status" value="1"/>
</dbReference>
<dbReference type="EC" id="1.1.1.23" evidence="4 12"/>
<comment type="cofactor">
    <cofactor evidence="12 17">
        <name>Zn(2+)</name>
        <dbReference type="ChEBI" id="CHEBI:29105"/>
    </cofactor>
    <text evidence="12 17">Binds 1 zinc ion per subunit.</text>
</comment>
<dbReference type="STRING" id="694427.Palpr_3042"/>
<evidence type="ECO:0000256" key="2">
    <source>
        <dbReference type="ARBA" id="ARBA00004940"/>
    </source>
</evidence>
<evidence type="ECO:0000256" key="18">
    <source>
        <dbReference type="RuleBase" id="RU004175"/>
    </source>
</evidence>
<feature type="binding site" evidence="12 16">
    <location>
        <position position="323"/>
    </location>
    <ligand>
        <name>substrate</name>
    </ligand>
</feature>
<dbReference type="GO" id="GO:0051287">
    <property type="term" value="F:NAD binding"/>
    <property type="evidence" value="ECO:0007669"/>
    <property type="project" value="InterPro"/>
</dbReference>
<dbReference type="Gene3D" id="1.20.5.1300">
    <property type="match status" value="1"/>
</dbReference>
<dbReference type="PRINTS" id="PR00083">
    <property type="entry name" value="HOLDHDRGNASE"/>
</dbReference>
<dbReference type="KEGG" id="ppn:Palpr_3042"/>
<dbReference type="InterPro" id="IPR001692">
    <property type="entry name" value="Histidinol_DH_CS"/>
</dbReference>
<dbReference type="Pfam" id="PF00815">
    <property type="entry name" value="Histidinol_dh"/>
    <property type="match status" value="1"/>
</dbReference>
<sequence length="438" mass="48435">MQVIKYPSREDWATILARPTFDSTSLFDTVQKVLDDVRSHGDNAVKKYTEQFDKVTLDNIEVSKEEIAEAEKLVSTDLKQAIEMARRNIWKFHSEQQHDLPEIQTSPGVYCWQKAIAIQKVGLYVPGGTAPLFSTVLMLGIPAQIAECNEVVLCTPPNKEGKIHPAVLYAAKVAGVHRIFKIGGTQAIAAMAYGTESVPKVYKIFGPGNQYVTAAKQLVSLKDVAIDMPAGPSEVEVIIDETANPAFVAADLLSQAEHGVDSQSILITVSERQVEPVLEQIELQLEQLPRKEFARKALENSKIIVLKTLEEAVEMTNEYAPEHLIISTRYYMGVAANIINAGSVFLGNYTPESAGDYASGTNHTLPTNGYAKAYNGVNLDSYVRKVTFQQITQEGLTNLSNAIILMAENEELMAHSNAVKVRLNEEKPVEERYSSHRR</sequence>
<evidence type="ECO:0000256" key="5">
    <source>
        <dbReference type="ARBA" id="ARBA00022605"/>
    </source>
</evidence>
<feature type="binding site" evidence="12 16">
    <location>
        <position position="258"/>
    </location>
    <ligand>
        <name>substrate</name>
    </ligand>
</feature>
<evidence type="ECO:0000256" key="6">
    <source>
        <dbReference type="ARBA" id="ARBA00022723"/>
    </source>
</evidence>
<evidence type="ECO:0000256" key="11">
    <source>
        <dbReference type="ARBA" id="ARBA00049489"/>
    </source>
</evidence>
<evidence type="ECO:0000256" key="12">
    <source>
        <dbReference type="HAMAP-Rule" id="MF_01024"/>
    </source>
</evidence>
<evidence type="ECO:0000256" key="14">
    <source>
        <dbReference type="PIRSR" id="PIRSR000099-1"/>
    </source>
</evidence>
<dbReference type="GO" id="GO:0008270">
    <property type="term" value="F:zinc ion binding"/>
    <property type="evidence" value="ECO:0007669"/>
    <property type="project" value="UniProtKB-UniRule"/>
</dbReference>
<feature type="binding site" evidence="12 16">
    <location>
        <position position="255"/>
    </location>
    <ligand>
        <name>substrate</name>
    </ligand>
</feature>
<feature type="binding site" evidence="12 17">
    <location>
        <position position="255"/>
    </location>
    <ligand>
        <name>Zn(2+)</name>
        <dbReference type="ChEBI" id="CHEBI:29105"/>
    </ligand>
</feature>
<dbReference type="InterPro" id="IPR022695">
    <property type="entry name" value="Histidinol_DH_monofunct"/>
</dbReference>
<dbReference type="UniPathway" id="UPA00031">
    <property type="reaction ID" value="UER00014"/>
</dbReference>
<evidence type="ECO:0000256" key="16">
    <source>
        <dbReference type="PIRSR" id="PIRSR000099-3"/>
    </source>
</evidence>
<keyword evidence="9 12" id="KW-0520">NAD</keyword>
<dbReference type="NCBIfam" id="TIGR00069">
    <property type="entry name" value="hisD"/>
    <property type="match status" value="1"/>
</dbReference>
<comment type="function">
    <text evidence="1 12">Catalyzes the sequential NAD-dependent oxidations of L-histidinol to L-histidinaldehyde and then to L-histidine.</text>
</comment>
<dbReference type="HAMAP" id="MF_01024">
    <property type="entry name" value="HisD"/>
    <property type="match status" value="1"/>
</dbReference>
<feature type="binding site" evidence="12 15">
    <location>
        <position position="124"/>
    </location>
    <ligand>
        <name>NAD(+)</name>
        <dbReference type="ChEBI" id="CHEBI:57540"/>
    </ligand>
</feature>
<evidence type="ECO:0000256" key="4">
    <source>
        <dbReference type="ARBA" id="ARBA00012965"/>
    </source>
</evidence>
<comment type="pathway">
    <text evidence="2 12">Amino-acid biosynthesis; L-histidine biosynthesis; L-histidine from 5-phospho-alpha-D-ribose 1-diphosphate: step 9/9.</text>
</comment>
<dbReference type="GO" id="GO:0005829">
    <property type="term" value="C:cytosol"/>
    <property type="evidence" value="ECO:0007669"/>
    <property type="project" value="TreeGrafter"/>
</dbReference>
<dbReference type="eggNOG" id="COG0141">
    <property type="taxonomic scope" value="Bacteria"/>
</dbReference>
<evidence type="ECO:0000256" key="17">
    <source>
        <dbReference type="PIRSR" id="PIRSR000099-4"/>
    </source>
</evidence>
<comment type="catalytic activity">
    <reaction evidence="11 12">
        <text>L-histidinol + 2 NAD(+) + H2O = L-histidine + 2 NADH + 3 H(+)</text>
        <dbReference type="Rhea" id="RHEA:20641"/>
        <dbReference type="ChEBI" id="CHEBI:15377"/>
        <dbReference type="ChEBI" id="CHEBI:15378"/>
        <dbReference type="ChEBI" id="CHEBI:57540"/>
        <dbReference type="ChEBI" id="CHEBI:57595"/>
        <dbReference type="ChEBI" id="CHEBI:57699"/>
        <dbReference type="ChEBI" id="CHEBI:57945"/>
        <dbReference type="EC" id="1.1.1.23"/>
    </reaction>
</comment>
<organism evidence="19 20">
    <name type="scientific">Paludibacter propionicigenes (strain DSM 17365 / JCM 13257 / WB4)</name>
    <dbReference type="NCBI Taxonomy" id="694427"/>
    <lineage>
        <taxon>Bacteria</taxon>
        <taxon>Pseudomonadati</taxon>
        <taxon>Bacteroidota</taxon>
        <taxon>Bacteroidia</taxon>
        <taxon>Bacteroidales</taxon>
        <taxon>Paludibacteraceae</taxon>
        <taxon>Paludibacter</taxon>
    </lineage>
</organism>
<evidence type="ECO:0000256" key="9">
    <source>
        <dbReference type="ARBA" id="ARBA00023027"/>
    </source>
</evidence>
<dbReference type="InterPro" id="IPR016161">
    <property type="entry name" value="Ald_DH/histidinol_DH"/>
</dbReference>
<feature type="active site" description="Proton acceptor" evidence="12 14">
    <location>
        <position position="323"/>
    </location>
</feature>
<comment type="similarity">
    <text evidence="3 12 13 18">Belongs to the histidinol dehydrogenase family.</text>
</comment>
<dbReference type="EMBL" id="CP002345">
    <property type="protein sequence ID" value="ADQ81170.1"/>
    <property type="molecule type" value="Genomic_DNA"/>
</dbReference>
<proteinExistence type="inferred from homology"/>
<keyword evidence="5 12" id="KW-0028">Amino-acid biosynthesis</keyword>
<dbReference type="OrthoDB" id="9805269at2"/>
<keyword evidence="6 12" id="KW-0479">Metal-binding</keyword>
<dbReference type="GO" id="GO:0004399">
    <property type="term" value="F:histidinol dehydrogenase activity"/>
    <property type="evidence" value="ECO:0007669"/>
    <property type="project" value="UniProtKB-UniRule"/>
</dbReference>
<evidence type="ECO:0000256" key="1">
    <source>
        <dbReference type="ARBA" id="ARBA00003850"/>
    </source>
</evidence>
<evidence type="ECO:0000313" key="20">
    <source>
        <dbReference type="Proteomes" id="UP000008718"/>
    </source>
</evidence>
<dbReference type="FunFam" id="3.40.50.1980:FF:000002">
    <property type="entry name" value="Histidinol dehydrogenase, chloroplastic"/>
    <property type="match status" value="1"/>
</dbReference>
<dbReference type="PIRSF" id="PIRSF000099">
    <property type="entry name" value="Histidinol_dh"/>
    <property type="match status" value="1"/>
</dbReference>
<name>E4T8R1_PALPW</name>
<dbReference type="PANTHER" id="PTHR21256:SF2">
    <property type="entry name" value="HISTIDINE BIOSYNTHESIS TRIFUNCTIONAL PROTEIN"/>
    <property type="match status" value="1"/>
</dbReference>
<dbReference type="Gene3D" id="3.40.50.1980">
    <property type="entry name" value="Nitrogenase molybdenum iron protein domain"/>
    <property type="match status" value="2"/>
</dbReference>
<gene>
    <name evidence="12" type="primary">hisD</name>
    <name evidence="19" type="ordered locus">Palpr_3042</name>
</gene>
<evidence type="ECO:0000256" key="8">
    <source>
        <dbReference type="ARBA" id="ARBA00023002"/>
    </source>
</evidence>
<feature type="binding site" evidence="12 16">
    <location>
        <position position="233"/>
    </location>
    <ligand>
        <name>substrate</name>
    </ligand>
</feature>
<feature type="binding site" evidence="12 15">
    <location>
        <position position="186"/>
    </location>
    <ligand>
        <name>NAD(+)</name>
        <dbReference type="ChEBI" id="CHEBI:57540"/>
    </ligand>
</feature>
<feature type="binding site" evidence="12 17">
    <location>
        <position position="258"/>
    </location>
    <ligand>
        <name>Zn(2+)</name>
        <dbReference type="ChEBI" id="CHEBI:29105"/>
    </ligand>
</feature>
<evidence type="ECO:0000256" key="7">
    <source>
        <dbReference type="ARBA" id="ARBA00022833"/>
    </source>
</evidence>
<dbReference type="PROSITE" id="PS00611">
    <property type="entry name" value="HISOL_DEHYDROGENASE"/>
    <property type="match status" value="1"/>
</dbReference>
<keyword evidence="10 12" id="KW-0368">Histidine biosynthesis</keyword>
<feature type="binding site" evidence="12 17">
    <location>
        <position position="356"/>
    </location>
    <ligand>
        <name>Zn(2+)</name>
        <dbReference type="ChEBI" id="CHEBI:29105"/>
    </ligand>
</feature>
<evidence type="ECO:0000256" key="10">
    <source>
        <dbReference type="ARBA" id="ARBA00023102"/>
    </source>
</evidence>
<feature type="binding site" evidence="12 16">
    <location>
        <position position="415"/>
    </location>
    <ligand>
        <name>substrate</name>
    </ligand>
</feature>
<evidence type="ECO:0000256" key="15">
    <source>
        <dbReference type="PIRSR" id="PIRSR000099-2"/>
    </source>
</evidence>
<dbReference type="FunFam" id="3.40.50.1980:FF:000001">
    <property type="entry name" value="Histidinol dehydrogenase"/>
    <property type="match status" value="1"/>
</dbReference>
<dbReference type="InterPro" id="IPR012131">
    <property type="entry name" value="Hstdl_DH"/>
</dbReference>
<feature type="binding site" evidence="12 16">
    <location>
        <position position="356"/>
    </location>
    <ligand>
        <name>substrate</name>
    </ligand>
</feature>
<dbReference type="HOGENOM" id="CLU_006732_3_0_10"/>
<dbReference type="CDD" id="cd06572">
    <property type="entry name" value="Histidinol_dh"/>
    <property type="match status" value="1"/>
</dbReference>
<evidence type="ECO:0000256" key="13">
    <source>
        <dbReference type="PIRNR" id="PIRNR000099"/>
    </source>
</evidence>
<dbReference type="PANTHER" id="PTHR21256">
    <property type="entry name" value="HISTIDINOL DEHYDROGENASE HDH"/>
    <property type="match status" value="1"/>
</dbReference>
<keyword evidence="7 12" id="KW-0862">Zinc</keyword>
<reference evidence="19 20" key="2">
    <citation type="journal article" date="2011" name="Stand. Genomic Sci.">
        <title>Complete genome sequence of Paludibacter propionicigenes type strain (WB4).</title>
        <authorList>
            <person name="Gronow S."/>
            <person name="Munk C."/>
            <person name="Lapidus A."/>
            <person name="Nolan M."/>
            <person name="Lucas S."/>
            <person name="Hammon N."/>
            <person name="Deshpande S."/>
            <person name="Cheng J.F."/>
            <person name="Tapia R."/>
            <person name="Han C."/>
            <person name="Goodwin L."/>
            <person name="Pitluck S."/>
            <person name="Liolios K."/>
            <person name="Ivanova N."/>
            <person name="Mavromatis K."/>
            <person name="Mikhailova N."/>
            <person name="Pati A."/>
            <person name="Chen A."/>
            <person name="Palaniappan K."/>
            <person name="Land M."/>
            <person name="Hauser L."/>
            <person name="Chang Y.J."/>
            <person name="Jeffries C.D."/>
            <person name="Brambilla E."/>
            <person name="Rohde M."/>
            <person name="Goker M."/>
            <person name="Detter J.C."/>
            <person name="Woyke T."/>
            <person name="Bristow J."/>
            <person name="Eisen J.A."/>
            <person name="Markowitz V."/>
            <person name="Hugenholtz P."/>
            <person name="Kyrpides N.C."/>
            <person name="Klenk H.P."/>
        </authorList>
    </citation>
    <scope>NUCLEOTIDE SEQUENCE [LARGE SCALE GENOMIC DNA]</scope>
    <source>
        <strain evidence="20">DSM 17365 / JCM 13257 / WB4</strain>
    </source>
</reference>
<keyword evidence="8 12" id="KW-0560">Oxidoreductase</keyword>
<dbReference type="Proteomes" id="UP000008718">
    <property type="component" value="Chromosome"/>
</dbReference>
<feature type="active site" description="Proton acceptor" evidence="12 14">
    <location>
        <position position="322"/>
    </location>
</feature>
<dbReference type="AlphaFoldDB" id="E4T8R1"/>
<dbReference type="GO" id="GO:0000105">
    <property type="term" value="P:L-histidine biosynthetic process"/>
    <property type="evidence" value="ECO:0007669"/>
    <property type="project" value="UniProtKB-UniRule"/>
</dbReference>
<feature type="binding site" evidence="12 17">
    <location>
        <position position="415"/>
    </location>
    <ligand>
        <name>Zn(2+)</name>
        <dbReference type="ChEBI" id="CHEBI:29105"/>
    </ligand>
</feature>